<evidence type="ECO:0000256" key="1">
    <source>
        <dbReference type="ARBA" id="ARBA00010838"/>
    </source>
</evidence>
<dbReference type="PRINTS" id="PR00131">
    <property type="entry name" value="GLHYDRLASE1"/>
</dbReference>
<dbReference type="WBParaSite" id="PSU_v2.g6208.t1">
    <property type="protein sequence ID" value="PSU_v2.g6208.t1"/>
    <property type="gene ID" value="PSU_v2.g6208"/>
</dbReference>
<dbReference type="SUPFAM" id="SSF51445">
    <property type="entry name" value="(Trans)glycosidases"/>
    <property type="match status" value="1"/>
</dbReference>
<accession>A0A914Z2A5</accession>
<evidence type="ECO:0000313" key="7">
    <source>
        <dbReference type="Proteomes" id="UP000887577"/>
    </source>
</evidence>
<dbReference type="Pfam" id="PF00232">
    <property type="entry name" value="Glyco_hydro_1"/>
    <property type="match status" value="1"/>
</dbReference>
<keyword evidence="3" id="KW-0378">Hydrolase</keyword>
<reference evidence="8" key="1">
    <citation type="submission" date="2022-11" db="UniProtKB">
        <authorList>
            <consortium name="WormBaseParasite"/>
        </authorList>
    </citation>
    <scope>IDENTIFICATION</scope>
</reference>
<comment type="subunit">
    <text evidence="2">Homodimer.</text>
</comment>
<dbReference type="Gene3D" id="3.20.20.80">
    <property type="entry name" value="Glycosidases"/>
    <property type="match status" value="1"/>
</dbReference>
<evidence type="ECO:0000256" key="3">
    <source>
        <dbReference type="ARBA" id="ARBA00022801"/>
    </source>
</evidence>
<evidence type="ECO:0000313" key="8">
    <source>
        <dbReference type="WBParaSite" id="PSU_v2.g6208.t1"/>
    </source>
</evidence>
<organism evidence="7 8">
    <name type="scientific">Panagrolaimus superbus</name>
    <dbReference type="NCBI Taxonomy" id="310955"/>
    <lineage>
        <taxon>Eukaryota</taxon>
        <taxon>Metazoa</taxon>
        <taxon>Ecdysozoa</taxon>
        <taxon>Nematoda</taxon>
        <taxon>Chromadorea</taxon>
        <taxon>Rhabditida</taxon>
        <taxon>Tylenchina</taxon>
        <taxon>Panagrolaimomorpha</taxon>
        <taxon>Panagrolaimoidea</taxon>
        <taxon>Panagrolaimidae</taxon>
        <taxon>Panagrolaimus</taxon>
    </lineage>
</organism>
<keyword evidence="7" id="KW-1185">Reference proteome</keyword>
<dbReference type="FunFam" id="3.20.20.80:FF:000013">
    <property type="entry name" value="lactase-phlorizin hydrolase"/>
    <property type="match status" value="1"/>
</dbReference>
<dbReference type="InterPro" id="IPR017853">
    <property type="entry name" value="GH"/>
</dbReference>
<name>A0A914Z2A5_9BILA</name>
<dbReference type="GO" id="GO:0005975">
    <property type="term" value="P:carbohydrate metabolic process"/>
    <property type="evidence" value="ECO:0007669"/>
    <property type="project" value="InterPro"/>
</dbReference>
<dbReference type="PANTHER" id="PTHR10353">
    <property type="entry name" value="GLYCOSYL HYDROLASE"/>
    <property type="match status" value="1"/>
</dbReference>
<dbReference type="AlphaFoldDB" id="A0A914Z2A5"/>
<dbReference type="InterPro" id="IPR001360">
    <property type="entry name" value="Glyco_hydro_1"/>
</dbReference>
<proteinExistence type="inferred from homology"/>
<sequence>MSLMSEKDLYKFPDDFKFACATAAYQVEGAFNEDGRAASIWDTFTHEGGSANHDTGDIACNSYHLWKRDIEMIKSLGVQQYRFSISWPRILPDGTTKNVNQKGVDYYKNLVKALINEGIEPMITLFHWDLPQSLQDRGGFINPEIIQNFADFARFCFKTFGDSVKFWITFNEPIIFTEMGHCGHPWEHAPGAFGKHNQWIHYWVAHNIMLAHAHAVKVYREEFKEKQGGQIGIVQVLSDYYPMTHKKEDEEAAESMRYFFQERFLQPIYGDGNYPEHVKNRIWENCKKQGRITSRLPEITEEEKKLIKGSADFIGVNYYLSHRVRALEDGEANIASGNVLDIDIGGKFSDWLNDHPDGFRASLNLFKKRYGDIPIYITENGVRDSPGEGLHDPSRIKYLRGHLVAVAQAIQDGVNVKGYTVWSLMDNFEWGFGYDRKYGIFQVDFNDPNRKRTPKESAEFFKNVVKTRSVQAKSVSKEDVLRGPPFLVPDEVEEP</sequence>
<evidence type="ECO:0000256" key="4">
    <source>
        <dbReference type="ARBA" id="ARBA00023180"/>
    </source>
</evidence>
<keyword evidence="5" id="KW-0326">Glycosidase</keyword>
<evidence type="ECO:0000256" key="6">
    <source>
        <dbReference type="RuleBase" id="RU003690"/>
    </source>
</evidence>
<protein>
    <submittedName>
        <fullName evidence="8">Beta-glucosidase</fullName>
    </submittedName>
</protein>
<evidence type="ECO:0000256" key="2">
    <source>
        <dbReference type="ARBA" id="ARBA00011738"/>
    </source>
</evidence>
<dbReference type="PANTHER" id="PTHR10353:SF36">
    <property type="entry name" value="LP05116P"/>
    <property type="match status" value="1"/>
</dbReference>
<dbReference type="Proteomes" id="UP000887577">
    <property type="component" value="Unplaced"/>
</dbReference>
<dbReference type="GO" id="GO:0008422">
    <property type="term" value="F:beta-glucosidase activity"/>
    <property type="evidence" value="ECO:0007669"/>
    <property type="project" value="TreeGrafter"/>
</dbReference>
<dbReference type="InterPro" id="IPR033132">
    <property type="entry name" value="GH_1_N_CS"/>
</dbReference>
<evidence type="ECO:0000256" key="5">
    <source>
        <dbReference type="ARBA" id="ARBA00023295"/>
    </source>
</evidence>
<comment type="similarity">
    <text evidence="1 6">Belongs to the glycosyl hydrolase 1 family.</text>
</comment>
<keyword evidence="4" id="KW-0325">Glycoprotein</keyword>
<dbReference type="PROSITE" id="PS00653">
    <property type="entry name" value="GLYCOSYL_HYDROL_F1_2"/>
    <property type="match status" value="1"/>
</dbReference>